<dbReference type="Gene3D" id="3.30.420.10">
    <property type="entry name" value="Ribonuclease H-like superfamily/Ribonuclease H"/>
    <property type="match status" value="1"/>
</dbReference>
<sequence length="132" mass="14843">MTSVQYCNILGGVLTPICPRHVPDGNYQFQQDLSPVHSSRAVKDYLAQQQIPLMAWCPKGADLNIIENVWGRLKAAMVRRPIHPATADQMWTAISDEWEQLRGDQAFVSALYQSLPSRIEAVIVGDGEMTRY</sequence>
<name>A0A9J6GE41_HAELO</name>
<dbReference type="OMA" id="SSRETLW"/>
<proteinExistence type="predicted"/>
<keyword evidence="2" id="KW-1185">Reference proteome</keyword>
<evidence type="ECO:0000313" key="1">
    <source>
        <dbReference type="EMBL" id="KAH9373079.1"/>
    </source>
</evidence>
<evidence type="ECO:0000313" key="2">
    <source>
        <dbReference type="Proteomes" id="UP000821853"/>
    </source>
</evidence>
<dbReference type="Proteomes" id="UP000821853">
    <property type="component" value="Chromosome 4"/>
</dbReference>
<dbReference type="InterPro" id="IPR036397">
    <property type="entry name" value="RNaseH_sf"/>
</dbReference>
<comment type="caution">
    <text evidence="1">The sequence shown here is derived from an EMBL/GenBank/DDBJ whole genome shotgun (WGS) entry which is preliminary data.</text>
</comment>
<gene>
    <name evidence="1" type="ORF">HPB48_005441</name>
</gene>
<dbReference type="OrthoDB" id="9996331at2759"/>
<dbReference type="VEuPathDB" id="VectorBase:HLOH_058726"/>
<protein>
    <recommendedName>
        <fullName evidence="3">Tc1-like transposase DDE domain-containing protein</fullName>
    </recommendedName>
</protein>
<reference evidence="1 2" key="1">
    <citation type="journal article" date="2020" name="Cell">
        <title>Large-Scale Comparative Analyses of Tick Genomes Elucidate Their Genetic Diversity and Vector Capacities.</title>
        <authorList>
            <consortium name="Tick Genome and Microbiome Consortium (TIGMIC)"/>
            <person name="Jia N."/>
            <person name="Wang J."/>
            <person name="Shi W."/>
            <person name="Du L."/>
            <person name="Sun Y."/>
            <person name="Zhan W."/>
            <person name="Jiang J.F."/>
            <person name="Wang Q."/>
            <person name="Zhang B."/>
            <person name="Ji P."/>
            <person name="Bell-Sakyi L."/>
            <person name="Cui X.M."/>
            <person name="Yuan T.T."/>
            <person name="Jiang B.G."/>
            <person name="Yang W.F."/>
            <person name="Lam T.T."/>
            <person name="Chang Q.C."/>
            <person name="Ding S.J."/>
            <person name="Wang X.J."/>
            <person name="Zhu J.G."/>
            <person name="Ruan X.D."/>
            <person name="Zhao L."/>
            <person name="Wei J.T."/>
            <person name="Ye R.Z."/>
            <person name="Que T.C."/>
            <person name="Du C.H."/>
            <person name="Zhou Y.H."/>
            <person name="Cheng J.X."/>
            <person name="Dai P.F."/>
            <person name="Guo W.B."/>
            <person name="Han X.H."/>
            <person name="Huang E.J."/>
            <person name="Li L.F."/>
            <person name="Wei W."/>
            <person name="Gao Y.C."/>
            <person name="Liu J.Z."/>
            <person name="Shao H.Z."/>
            <person name="Wang X."/>
            <person name="Wang C.C."/>
            <person name="Yang T.C."/>
            <person name="Huo Q.B."/>
            <person name="Li W."/>
            <person name="Chen H.Y."/>
            <person name="Chen S.E."/>
            <person name="Zhou L.G."/>
            <person name="Ni X.B."/>
            <person name="Tian J.H."/>
            <person name="Sheng Y."/>
            <person name="Liu T."/>
            <person name="Pan Y.S."/>
            <person name="Xia L.Y."/>
            <person name="Li J."/>
            <person name="Zhao F."/>
            <person name="Cao W.C."/>
        </authorList>
    </citation>
    <scope>NUCLEOTIDE SEQUENCE [LARGE SCALE GENOMIC DNA]</scope>
    <source>
        <strain evidence="1">HaeL-2018</strain>
    </source>
</reference>
<dbReference type="GO" id="GO:0003676">
    <property type="term" value="F:nucleic acid binding"/>
    <property type="evidence" value="ECO:0007669"/>
    <property type="project" value="InterPro"/>
</dbReference>
<evidence type="ECO:0008006" key="3">
    <source>
        <dbReference type="Google" id="ProtNLM"/>
    </source>
</evidence>
<accession>A0A9J6GE41</accession>
<organism evidence="1 2">
    <name type="scientific">Haemaphysalis longicornis</name>
    <name type="common">Bush tick</name>
    <dbReference type="NCBI Taxonomy" id="44386"/>
    <lineage>
        <taxon>Eukaryota</taxon>
        <taxon>Metazoa</taxon>
        <taxon>Ecdysozoa</taxon>
        <taxon>Arthropoda</taxon>
        <taxon>Chelicerata</taxon>
        <taxon>Arachnida</taxon>
        <taxon>Acari</taxon>
        <taxon>Parasitiformes</taxon>
        <taxon>Ixodida</taxon>
        <taxon>Ixodoidea</taxon>
        <taxon>Ixodidae</taxon>
        <taxon>Haemaphysalinae</taxon>
        <taxon>Haemaphysalis</taxon>
    </lineage>
</organism>
<dbReference type="AlphaFoldDB" id="A0A9J6GE41"/>
<dbReference type="EMBL" id="JABSTR010000006">
    <property type="protein sequence ID" value="KAH9373079.1"/>
    <property type="molecule type" value="Genomic_DNA"/>
</dbReference>